<sequence length="148" mass="16973">MSIELVLIPIGIAVTQSISSMLGKNMGIDRSFKLITVMKDETLLQKALEQYGCHVNVLTNDNYETEIATTKIFFEKNEDGVFEAIFPEEVKVEDATVFIENLTSEYKYVLQQETYKKVIERAREKGFILEAEEIQQDRTIVLTLRVNS</sequence>
<protein>
    <recommendedName>
        <fullName evidence="3">DUF1257 domain-containing protein</fullName>
    </recommendedName>
</protein>
<evidence type="ECO:0008006" key="3">
    <source>
        <dbReference type="Google" id="ProtNLM"/>
    </source>
</evidence>
<evidence type="ECO:0000313" key="2">
    <source>
        <dbReference type="Proteomes" id="UP000520011"/>
    </source>
</evidence>
<name>A0A7W8ISP8_9BACL</name>
<dbReference type="EMBL" id="JACHEP010000026">
    <property type="protein sequence ID" value="MBB5326045.1"/>
    <property type="molecule type" value="Genomic_DNA"/>
</dbReference>
<dbReference type="AlphaFoldDB" id="A0A7W8ISP8"/>
<accession>A0A7W8ISP8</accession>
<dbReference type="Proteomes" id="UP000520011">
    <property type="component" value="Unassembled WGS sequence"/>
</dbReference>
<evidence type="ECO:0000313" key="1">
    <source>
        <dbReference type="EMBL" id="MBB5326045.1"/>
    </source>
</evidence>
<dbReference type="RefSeq" id="WP_183256086.1">
    <property type="nucleotide sequence ID" value="NZ_JACHEP010000026.1"/>
</dbReference>
<gene>
    <name evidence="1" type="ORF">HNQ34_003163</name>
</gene>
<reference evidence="1 2" key="1">
    <citation type="submission" date="2020-08" db="EMBL/GenBank/DDBJ databases">
        <title>Genomic Encyclopedia of Type Strains, Phase IV (KMG-IV): sequencing the most valuable type-strain genomes for metagenomic binning, comparative biology and taxonomic classification.</title>
        <authorList>
            <person name="Goeker M."/>
        </authorList>
    </citation>
    <scope>NUCLEOTIDE SEQUENCE [LARGE SCALE GENOMIC DNA]</scope>
    <source>
        <strain evidence="1 2">DSM 16325</strain>
    </source>
</reference>
<organism evidence="1 2">
    <name type="scientific">Anoxybacteroides tepidamans</name>
    <dbReference type="NCBI Taxonomy" id="265948"/>
    <lineage>
        <taxon>Bacteria</taxon>
        <taxon>Bacillati</taxon>
        <taxon>Bacillota</taxon>
        <taxon>Bacilli</taxon>
        <taxon>Bacillales</taxon>
        <taxon>Anoxybacillaceae</taxon>
        <taxon>Anoxybacteroides</taxon>
    </lineage>
</organism>
<keyword evidence="2" id="KW-1185">Reference proteome</keyword>
<comment type="caution">
    <text evidence="1">The sequence shown here is derived from an EMBL/GenBank/DDBJ whole genome shotgun (WGS) entry which is preliminary data.</text>
</comment>
<proteinExistence type="predicted"/>